<evidence type="ECO:0008006" key="3">
    <source>
        <dbReference type="Google" id="ProtNLM"/>
    </source>
</evidence>
<gene>
    <name evidence="1" type="ORF">WOSG25_041430</name>
</gene>
<dbReference type="EMBL" id="DF820487">
    <property type="protein sequence ID" value="GAK30702.1"/>
    <property type="molecule type" value="Genomic_DNA"/>
</dbReference>
<accession>A0A069CTG9</accession>
<proteinExistence type="predicted"/>
<protein>
    <recommendedName>
        <fullName evidence="3">HTH cro/C1-type domain-containing protein</fullName>
    </recommendedName>
</protein>
<dbReference type="AlphaFoldDB" id="A0A069CTG9"/>
<dbReference type="RefSeq" id="WP_027698791.1">
    <property type="nucleotide sequence ID" value="NZ_DF820487.1"/>
</dbReference>
<keyword evidence="2" id="KW-1185">Reference proteome</keyword>
<reference evidence="2" key="1">
    <citation type="journal article" date="2014" name="Genome Announc.">
        <title>Draft genome sequence of Weissella oryzae SG25T, isolated from fermented rice grains.</title>
        <authorList>
            <person name="Tanizawa Y."/>
            <person name="Fujisawa T."/>
            <person name="Mochizuki T."/>
            <person name="Kaminuma E."/>
            <person name="Suzuki Y."/>
            <person name="Nakamura Y."/>
            <person name="Tohno M."/>
        </authorList>
    </citation>
    <scope>NUCLEOTIDE SEQUENCE [LARGE SCALE GENOMIC DNA]</scope>
    <source>
        <strain evidence="2">DSM 25784 / JCM 18191 / LMG 30913 / SG25</strain>
    </source>
</reference>
<dbReference type="Proteomes" id="UP000030643">
    <property type="component" value="Unassembled WGS sequence"/>
</dbReference>
<sequence length="82" mass="9551">MSTITKEEVRKANWTIQQAQQAFANYFKDSDFTTDELAKLIGTSRNYVTRIIAGDEKTPAAKKHLKTFFEYTHYNGVSWLER</sequence>
<evidence type="ECO:0000313" key="2">
    <source>
        <dbReference type="Proteomes" id="UP000030643"/>
    </source>
</evidence>
<organism evidence="1 2">
    <name type="scientific">Weissella oryzae (strain DSM 25784 / JCM 18191 / LMG 30913 / SG25)</name>
    <dbReference type="NCBI Taxonomy" id="1329250"/>
    <lineage>
        <taxon>Bacteria</taxon>
        <taxon>Bacillati</taxon>
        <taxon>Bacillota</taxon>
        <taxon>Bacilli</taxon>
        <taxon>Lactobacillales</taxon>
        <taxon>Lactobacillaceae</taxon>
        <taxon>Weissella</taxon>
    </lineage>
</organism>
<dbReference type="OrthoDB" id="2146329at2"/>
<dbReference type="STRING" id="1329250.WOSG25_041430"/>
<evidence type="ECO:0000313" key="1">
    <source>
        <dbReference type="EMBL" id="GAK30702.1"/>
    </source>
</evidence>
<name>A0A069CTG9_WEIOS</name>